<dbReference type="SUPFAM" id="SSF56112">
    <property type="entry name" value="Protein kinase-like (PK-like)"/>
    <property type="match status" value="1"/>
</dbReference>
<dbReference type="AlphaFoldDB" id="A0A453SBT3"/>
<dbReference type="GO" id="GO:0005886">
    <property type="term" value="C:plasma membrane"/>
    <property type="evidence" value="ECO:0007669"/>
    <property type="project" value="UniProtKB-SubCell"/>
</dbReference>
<keyword evidence="12 16" id="KW-1133">Transmembrane helix</keyword>
<reference evidence="20" key="2">
    <citation type="journal article" date="2017" name="Nat. Plants">
        <title>The Aegilops tauschii genome reveals multiple impacts of transposons.</title>
        <authorList>
            <person name="Zhao G."/>
            <person name="Zou C."/>
            <person name="Li K."/>
            <person name="Wang K."/>
            <person name="Li T."/>
            <person name="Gao L."/>
            <person name="Zhang X."/>
            <person name="Wang H."/>
            <person name="Yang Z."/>
            <person name="Liu X."/>
            <person name="Jiang W."/>
            <person name="Mao L."/>
            <person name="Kong X."/>
            <person name="Jiao Y."/>
            <person name="Jia J."/>
        </authorList>
    </citation>
    <scope>NUCLEOTIDE SEQUENCE [LARGE SCALE GENOMIC DNA]</scope>
    <source>
        <strain evidence="20">cv. AL8/78</strain>
    </source>
</reference>
<evidence type="ECO:0000256" key="12">
    <source>
        <dbReference type="ARBA" id="ARBA00022989"/>
    </source>
</evidence>
<evidence type="ECO:0000256" key="11">
    <source>
        <dbReference type="ARBA" id="ARBA00022840"/>
    </source>
</evidence>
<feature type="chain" id="PRO_5019572755" description="Protein kinase domain-containing protein" evidence="17">
    <location>
        <begin position="30"/>
        <end position="473"/>
    </location>
</feature>
<dbReference type="PROSITE" id="PS50011">
    <property type="entry name" value="PROTEIN_KINASE_DOM"/>
    <property type="match status" value="1"/>
</dbReference>
<keyword evidence="7 17" id="KW-0732">Signal</keyword>
<evidence type="ECO:0000259" key="18">
    <source>
        <dbReference type="PROSITE" id="PS50011"/>
    </source>
</evidence>
<dbReference type="Gene3D" id="3.80.10.10">
    <property type="entry name" value="Ribonuclease Inhibitor"/>
    <property type="match status" value="1"/>
</dbReference>
<dbReference type="SUPFAM" id="SSF52058">
    <property type="entry name" value="L domain-like"/>
    <property type="match status" value="1"/>
</dbReference>
<evidence type="ECO:0000256" key="2">
    <source>
        <dbReference type="ARBA" id="ARBA00008684"/>
    </source>
</evidence>
<evidence type="ECO:0000313" key="19">
    <source>
        <dbReference type="EnsemblPlants" id="AET7Gv20886300.3"/>
    </source>
</evidence>
<dbReference type="PANTHER" id="PTHR27008:SF373">
    <property type="entry name" value="OS06G0586400 PROTEIN"/>
    <property type="match status" value="1"/>
</dbReference>
<dbReference type="FunFam" id="3.80.10.10:FF:000129">
    <property type="entry name" value="Leucine-rich repeat receptor-like kinase"/>
    <property type="match status" value="1"/>
</dbReference>
<evidence type="ECO:0000313" key="20">
    <source>
        <dbReference type="Proteomes" id="UP000015105"/>
    </source>
</evidence>
<protein>
    <recommendedName>
        <fullName evidence="18">Protein kinase domain-containing protein</fullName>
    </recommendedName>
</protein>
<proteinExistence type="inferred from homology"/>
<evidence type="ECO:0000256" key="5">
    <source>
        <dbReference type="ARBA" id="ARBA00022679"/>
    </source>
</evidence>
<dbReference type="InterPro" id="IPR011009">
    <property type="entry name" value="Kinase-like_dom_sf"/>
</dbReference>
<reference evidence="19" key="4">
    <citation type="submission" date="2019-03" db="UniProtKB">
        <authorList>
            <consortium name="EnsemblPlants"/>
        </authorList>
    </citation>
    <scope>IDENTIFICATION</scope>
</reference>
<evidence type="ECO:0000256" key="16">
    <source>
        <dbReference type="SAM" id="Phobius"/>
    </source>
</evidence>
<dbReference type="PROSITE" id="PS00108">
    <property type="entry name" value="PROTEIN_KINASE_ST"/>
    <property type="match status" value="1"/>
</dbReference>
<keyword evidence="3" id="KW-1003">Cell membrane</keyword>
<dbReference type="GO" id="GO:0005524">
    <property type="term" value="F:ATP binding"/>
    <property type="evidence" value="ECO:0007669"/>
    <property type="project" value="UniProtKB-UniRule"/>
</dbReference>
<reference evidence="19" key="3">
    <citation type="journal article" date="2017" name="Nature">
        <title>Genome sequence of the progenitor of the wheat D genome Aegilops tauschii.</title>
        <authorList>
            <person name="Luo M.C."/>
            <person name="Gu Y.Q."/>
            <person name="Puiu D."/>
            <person name="Wang H."/>
            <person name="Twardziok S.O."/>
            <person name="Deal K.R."/>
            <person name="Huo N."/>
            <person name="Zhu T."/>
            <person name="Wang L."/>
            <person name="Wang Y."/>
            <person name="McGuire P.E."/>
            <person name="Liu S."/>
            <person name="Long H."/>
            <person name="Ramasamy R.K."/>
            <person name="Rodriguez J.C."/>
            <person name="Van S.L."/>
            <person name="Yuan L."/>
            <person name="Wang Z."/>
            <person name="Xia Z."/>
            <person name="Xiao L."/>
            <person name="Anderson O.D."/>
            <person name="Ouyang S."/>
            <person name="Liang Y."/>
            <person name="Zimin A.V."/>
            <person name="Pertea G."/>
            <person name="Qi P."/>
            <person name="Bennetzen J.L."/>
            <person name="Dai X."/>
            <person name="Dawson M.W."/>
            <person name="Muller H.G."/>
            <person name="Kugler K."/>
            <person name="Rivarola-Duarte L."/>
            <person name="Spannagl M."/>
            <person name="Mayer K.F.X."/>
            <person name="Lu F.H."/>
            <person name="Bevan M.W."/>
            <person name="Leroy P."/>
            <person name="Li P."/>
            <person name="You F.M."/>
            <person name="Sun Q."/>
            <person name="Liu Z."/>
            <person name="Lyons E."/>
            <person name="Wicker T."/>
            <person name="Salzberg S.L."/>
            <person name="Devos K.M."/>
            <person name="Dvorak J."/>
        </authorList>
    </citation>
    <scope>NUCLEOTIDE SEQUENCE [LARGE SCALE GENOMIC DNA]</scope>
    <source>
        <strain evidence="19">cv. AL8/78</strain>
    </source>
</reference>
<feature type="domain" description="Protein kinase" evidence="18">
    <location>
        <begin position="239"/>
        <end position="473"/>
    </location>
</feature>
<dbReference type="Gene3D" id="1.10.510.10">
    <property type="entry name" value="Transferase(Phosphotransferase) domain 1"/>
    <property type="match status" value="1"/>
</dbReference>
<reference evidence="20" key="1">
    <citation type="journal article" date="2014" name="Science">
        <title>Ancient hybridizations among the ancestral genomes of bread wheat.</title>
        <authorList>
            <consortium name="International Wheat Genome Sequencing Consortium,"/>
            <person name="Marcussen T."/>
            <person name="Sandve S.R."/>
            <person name="Heier L."/>
            <person name="Spannagl M."/>
            <person name="Pfeifer M."/>
            <person name="Jakobsen K.S."/>
            <person name="Wulff B.B."/>
            <person name="Steuernagel B."/>
            <person name="Mayer K.F."/>
            <person name="Olsen O.A."/>
        </authorList>
    </citation>
    <scope>NUCLEOTIDE SEQUENCE [LARGE SCALE GENOMIC DNA]</scope>
    <source>
        <strain evidence="20">cv. AL8/78</strain>
    </source>
</reference>
<dbReference type="SMART" id="SM00220">
    <property type="entry name" value="S_TKc"/>
    <property type="match status" value="1"/>
</dbReference>
<dbReference type="InterPro" id="IPR013210">
    <property type="entry name" value="LRR_N_plant-typ"/>
</dbReference>
<evidence type="ECO:0000256" key="7">
    <source>
        <dbReference type="ARBA" id="ARBA00022729"/>
    </source>
</evidence>
<evidence type="ECO:0000256" key="14">
    <source>
        <dbReference type="PROSITE-ProRule" id="PRU10141"/>
    </source>
</evidence>
<dbReference type="Proteomes" id="UP000015105">
    <property type="component" value="Chromosome 7D"/>
</dbReference>
<evidence type="ECO:0000256" key="9">
    <source>
        <dbReference type="ARBA" id="ARBA00022741"/>
    </source>
</evidence>
<dbReference type="InterPro" id="IPR000719">
    <property type="entry name" value="Prot_kinase_dom"/>
</dbReference>
<evidence type="ECO:0000256" key="8">
    <source>
        <dbReference type="ARBA" id="ARBA00022737"/>
    </source>
</evidence>
<organism evidence="19 20">
    <name type="scientific">Aegilops tauschii subsp. strangulata</name>
    <name type="common">Goatgrass</name>
    <dbReference type="NCBI Taxonomy" id="200361"/>
    <lineage>
        <taxon>Eukaryota</taxon>
        <taxon>Viridiplantae</taxon>
        <taxon>Streptophyta</taxon>
        <taxon>Embryophyta</taxon>
        <taxon>Tracheophyta</taxon>
        <taxon>Spermatophyta</taxon>
        <taxon>Magnoliopsida</taxon>
        <taxon>Liliopsida</taxon>
        <taxon>Poales</taxon>
        <taxon>Poaceae</taxon>
        <taxon>BOP clade</taxon>
        <taxon>Pooideae</taxon>
        <taxon>Triticodae</taxon>
        <taxon>Triticeae</taxon>
        <taxon>Triticinae</taxon>
        <taxon>Aegilops</taxon>
    </lineage>
</organism>
<dbReference type="EnsemblPlants" id="AET7Gv20886300.3">
    <property type="protein sequence ID" value="AET7Gv20886300.3"/>
    <property type="gene ID" value="AET7Gv20886300"/>
</dbReference>
<comment type="similarity">
    <text evidence="2">Belongs to the protein kinase superfamily. Ser/Thr protein kinase family.</text>
</comment>
<reference evidence="19" key="5">
    <citation type="journal article" date="2021" name="G3 (Bethesda)">
        <title>Aegilops tauschii genome assembly Aet v5.0 features greater sequence contiguity and improved annotation.</title>
        <authorList>
            <person name="Wang L."/>
            <person name="Zhu T."/>
            <person name="Rodriguez J.C."/>
            <person name="Deal K.R."/>
            <person name="Dubcovsky J."/>
            <person name="McGuire P.E."/>
            <person name="Lux T."/>
            <person name="Spannagl M."/>
            <person name="Mayer K.F.X."/>
            <person name="Baldrich P."/>
            <person name="Meyers B.C."/>
            <person name="Huo N."/>
            <person name="Gu Y.Q."/>
            <person name="Zhou H."/>
            <person name="Devos K.M."/>
            <person name="Bennetzen J.L."/>
            <person name="Unver T."/>
            <person name="Budak H."/>
            <person name="Gulick P.J."/>
            <person name="Galiba G."/>
            <person name="Kalapos B."/>
            <person name="Nelson D.R."/>
            <person name="Li P."/>
            <person name="You F.M."/>
            <person name="Luo M.C."/>
            <person name="Dvorak J."/>
        </authorList>
    </citation>
    <scope>NUCLEOTIDE SEQUENCE [LARGE SCALE GENOMIC DNA]</scope>
    <source>
        <strain evidence="19">cv. AL8/78</strain>
    </source>
</reference>
<keyword evidence="15" id="KW-0723">Serine/threonine-protein kinase</keyword>
<feature type="binding site" evidence="14">
    <location>
        <position position="268"/>
    </location>
    <ligand>
        <name>ATP</name>
        <dbReference type="ChEBI" id="CHEBI:30616"/>
    </ligand>
</feature>
<dbReference type="Pfam" id="PF08263">
    <property type="entry name" value="LRRNT_2"/>
    <property type="match status" value="1"/>
</dbReference>
<keyword evidence="10" id="KW-0418">Kinase</keyword>
<evidence type="ECO:0000256" key="17">
    <source>
        <dbReference type="SAM" id="SignalP"/>
    </source>
</evidence>
<evidence type="ECO:0000256" key="3">
    <source>
        <dbReference type="ARBA" id="ARBA00022475"/>
    </source>
</evidence>
<evidence type="ECO:0000256" key="13">
    <source>
        <dbReference type="ARBA" id="ARBA00023136"/>
    </source>
</evidence>
<dbReference type="InterPro" id="IPR017441">
    <property type="entry name" value="Protein_kinase_ATP_BS"/>
</dbReference>
<sequence length="473" mass="52642">MAFSAVLCPGFVWFLYLFTFLCSLPLAICNETENDRQALLCFKSRFSGPAGVLASWSNTSLEVCDWHGITCSTVSPHRVIELHLESEGISGPIAPCLANLTSLARLHLSNNSFNGGIPSELGLLSQLHDLNLSMNTLEGGIFYNASGVSIEGNDDLCTSIPTGGIPLCSTLVEKKGKQNSSALVLRIAVPTVAVVILILSCLATIYWRKRMQENPHLQEFDEHMKKISYEDIVRSTNRFSPANLIGSGSFGVVYKGSLKLQKDQVAIKIFNLNNYGANRSFIAECEALRNVRHRNLVKIITSCSSVDSTGADFKALVFQYMPNGNLEMWLHPEDLEHGERHILTLRQRINIGLDVAFALDYLHNQCASPLIHCDLKPSNILLDLDMVAYVTDFGLSRFVFTASNAYKDSSTSLACLKGSIGYIPPGEIKHILSMLDCWFSLFFTELYNYCRFPNCVCKCKCRVWHERRDINQG</sequence>
<keyword evidence="8" id="KW-0677">Repeat</keyword>
<evidence type="ECO:0000256" key="4">
    <source>
        <dbReference type="ARBA" id="ARBA00022614"/>
    </source>
</evidence>
<name>A0A453SBT3_AEGTS</name>
<keyword evidence="4" id="KW-0433">Leucine-rich repeat</keyword>
<keyword evidence="11 14" id="KW-0067">ATP-binding</keyword>
<dbReference type="Pfam" id="PF00069">
    <property type="entry name" value="Pkinase"/>
    <property type="match status" value="1"/>
</dbReference>
<dbReference type="GO" id="GO:0004674">
    <property type="term" value="F:protein serine/threonine kinase activity"/>
    <property type="evidence" value="ECO:0007669"/>
    <property type="project" value="UniProtKB-KW"/>
</dbReference>
<dbReference type="PANTHER" id="PTHR27008">
    <property type="entry name" value="OS04G0122200 PROTEIN"/>
    <property type="match status" value="1"/>
</dbReference>
<evidence type="ECO:0000256" key="15">
    <source>
        <dbReference type="RuleBase" id="RU000304"/>
    </source>
</evidence>
<dbReference type="InterPro" id="IPR051809">
    <property type="entry name" value="Plant_receptor-like_S/T_kinase"/>
</dbReference>
<keyword evidence="9 14" id="KW-0547">Nucleotide-binding</keyword>
<keyword evidence="5" id="KW-0808">Transferase</keyword>
<dbReference type="InterPro" id="IPR008271">
    <property type="entry name" value="Ser/Thr_kinase_AS"/>
</dbReference>
<evidence type="ECO:0000256" key="6">
    <source>
        <dbReference type="ARBA" id="ARBA00022692"/>
    </source>
</evidence>
<evidence type="ECO:0000256" key="1">
    <source>
        <dbReference type="ARBA" id="ARBA00004162"/>
    </source>
</evidence>
<dbReference type="FunFam" id="3.30.200.20:FF:000432">
    <property type="entry name" value="LRR receptor-like serine/threonine-protein kinase EFR"/>
    <property type="match status" value="1"/>
</dbReference>
<dbReference type="Gene3D" id="3.30.200.20">
    <property type="entry name" value="Phosphorylase Kinase, domain 1"/>
    <property type="match status" value="1"/>
</dbReference>
<accession>A0A453SBT3</accession>
<evidence type="ECO:0000256" key="10">
    <source>
        <dbReference type="ARBA" id="ARBA00022777"/>
    </source>
</evidence>
<dbReference type="Gramene" id="AET7Gv20886300.3">
    <property type="protein sequence ID" value="AET7Gv20886300.3"/>
    <property type="gene ID" value="AET7Gv20886300"/>
</dbReference>
<dbReference type="InterPro" id="IPR032675">
    <property type="entry name" value="LRR_dom_sf"/>
</dbReference>
<dbReference type="PROSITE" id="PS00107">
    <property type="entry name" value="PROTEIN_KINASE_ATP"/>
    <property type="match status" value="1"/>
</dbReference>
<keyword evidence="20" id="KW-1185">Reference proteome</keyword>
<comment type="subcellular location">
    <subcellularLocation>
        <location evidence="1">Cell membrane</location>
        <topology evidence="1">Single-pass membrane protein</topology>
    </subcellularLocation>
</comment>
<keyword evidence="6 16" id="KW-0812">Transmembrane</keyword>
<feature type="signal peptide" evidence="17">
    <location>
        <begin position="1"/>
        <end position="29"/>
    </location>
</feature>
<feature type="transmembrane region" description="Helical" evidence="16">
    <location>
        <begin position="183"/>
        <end position="207"/>
    </location>
</feature>
<keyword evidence="13 16" id="KW-0472">Membrane</keyword>